<feature type="domain" description="Calcineurin-like phosphoesterase" evidence="1">
    <location>
        <begin position="21"/>
        <end position="160"/>
    </location>
</feature>
<dbReference type="InterPro" id="IPR004843">
    <property type="entry name" value="Calcineurin-like_PHP"/>
</dbReference>
<evidence type="ECO:0000259" key="1">
    <source>
        <dbReference type="Pfam" id="PF00149"/>
    </source>
</evidence>
<reference evidence="3" key="1">
    <citation type="submission" date="2016-10" db="EMBL/GenBank/DDBJ databases">
        <authorList>
            <person name="Varghese N."/>
            <person name="Submissions S."/>
        </authorList>
    </citation>
    <scope>NUCLEOTIDE SEQUENCE [LARGE SCALE GENOMIC DNA]</scope>
    <source>
        <strain evidence="3">CGMCC 1.10119</strain>
    </source>
</reference>
<dbReference type="PIRSF" id="PIRSF000887">
    <property type="entry name" value="Pesterase_MJ0037"/>
    <property type="match status" value="1"/>
</dbReference>
<dbReference type="PANTHER" id="PTHR39323">
    <property type="entry name" value="BLR1149 PROTEIN"/>
    <property type="match status" value="1"/>
</dbReference>
<dbReference type="Gene3D" id="3.60.21.10">
    <property type="match status" value="1"/>
</dbReference>
<dbReference type="InterPro" id="IPR029052">
    <property type="entry name" value="Metallo-depent_PP-like"/>
</dbReference>
<evidence type="ECO:0000313" key="2">
    <source>
        <dbReference type="EMBL" id="SDM74623.1"/>
    </source>
</evidence>
<dbReference type="OrthoDB" id="10013at2157"/>
<dbReference type="EMBL" id="FNHL01000003">
    <property type="protein sequence ID" value="SDM74623.1"/>
    <property type="molecule type" value="Genomic_DNA"/>
</dbReference>
<keyword evidence="3" id="KW-1185">Reference proteome</keyword>
<organism evidence="2 3">
    <name type="scientific">Halogranum gelatinilyticum</name>
    <dbReference type="NCBI Taxonomy" id="660521"/>
    <lineage>
        <taxon>Archaea</taxon>
        <taxon>Methanobacteriati</taxon>
        <taxon>Methanobacteriota</taxon>
        <taxon>Stenosarchaea group</taxon>
        <taxon>Halobacteria</taxon>
        <taxon>Halobacteriales</taxon>
        <taxon>Haloferacaceae</taxon>
    </lineage>
</organism>
<dbReference type="InterPro" id="IPR024173">
    <property type="entry name" value="Pesterase_MJ0037-like"/>
</dbReference>
<dbReference type="SUPFAM" id="SSF56300">
    <property type="entry name" value="Metallo-dependent phosphatases"/>
    <property type="match status" value="1"/>
</dbReference>
<dbReference type="Pfam" id="PF00149">
    <property type="entry name" value="Metallophos"/>
    <property type="match status" value="1"/>
</dbReference>
<evidence type="ECO:0000313" key="3">
    <source>
        <dbReference type="Proteomes" id="UP000199451"/>
    </source>
</evidence>
<dbReference type="CDD" id="cd07391">
    <property type="entry name" value="MPP_PF1019"/>
    <property type="match status" value="1"/>
</dbReference>
<dbReference type="GO" id="GO:0016787">
    <property type="term" value="F:hydrolase activity"/>
    <property type="evidence" value="ECO:0007669"/>
    <property type="project" value="InterPro"/>
</dbReference>
<dbReference type="Proteomes" id="UP000199451">
    <property type="component" value="Unassembled WGS sequence"/>
</dbReference>
<dbReference type="PANTHER" id="PTHR39323:SF1">
    <property type="entry name" value="BLR1149 PROTEIN"/>
    <property type="match status" value="1"/>
</dbReference>
<accession>A0A1G9VR89</accession>
<gene>
    <name evidence="2" type="ORF">SAMN04487949_2474</name>
</gene>
<name>A0A1G9VR89_9EURY</name>
<dbReference type="STRING" id="660521.SAMN04487949_2474"/>
<sequence length="254" mass="26947">MPTVEPLPRQPAAVADLGHERALVVADVHVGIEAALRYERGVELPSDADSRRERLLSLLAETGADRLVVLGDLGHRIGDPKGDELAELNTLVDAVTDRVAMTLVTGNHDAGLADVVAARVDVTPGSGVRLGDVGFAHGHTWPSEAVLSAPTVCTGHEHPTVRLTDAVGGSRTEKAWLRGSLARDVFAEGLGVDAADLDWHDPDLVVFPAFNDRSGGTYVNVEGQGFLSPFLPEGLVDGEAYLLDGTRLGDYRRV</sequence>
<dbReference type="RefSeq" id="WP_089697783.1">
    <property type="nucleotide sequence ID" value="NZ_FNHL01000003.1"/>
</dbReference>
<proteinExistence type="predicted"/>
<dbReference type="AlphaFoldDB" id="A0A1G9VR89"/>
<protein>
    <submittedName>
        <fullName evidence="2">Putative phosphoesterase</fullName>
    </submittedName>
</protein>